<evidence type="ECO:0000313" key="2">
    <source>
        <dbReference type="EMBL" id="CAE6487592.1"/>
    </source>
</evidence>
<protein>
    <recommendedName>
        <fullName evidence="4">Transposase family Tnp2 protein</fullName>
    </recommendedName>
</protein>
<feature type="region of interest" description="Disordered" evidence="1">
    <location>
        <begin position="104"/>
        <end position="142"/>
    </location>
</feature>
<reference evidence="2" key="1">
    <citation type="submission" date="2021-01" db="EMBL/GenBank/DDBJ databases">
        <authorList>
            <person name="Kaushik A."/>
        </authorList>
    </citation>
    <scope>NUCLEOTIDE SEQUENCE</scope>
    <source>
        <strain evidence="2">AG4-R118</strain>
    </source>
</reference>
<evidence type="ECO:0000256" key="1">
    <source>
        <dbReference type="SAM" id="MobiDB-lite"/>
    </source>
</evidence>
<evidence type="ECO:0000313" key="3">
    <source>
        <dbReference type="Proteomes" id="UP000663888"/>
    </source>
</evidence>
<name>A0A8H3CLY3_9AGAM</name>
<organism evidence="2 3">
    <name type="scientific">Rhizoctonia solani</name>
    <dbReference type="NCBI Taxonomy" id="456999"/>
    <lineage>
        <taxon>Eukaryota</taxon>
        <taxon>Fungi</taxon>
        <taxon>Dikarya</taxon>
        <taxon>Basidiomycota</taxon>
        <taxon>Agaricomycotina</taxon>
        <taxon>Agaricomycetes</taxon>
        <taxon>Cantharellales</taxon>
        <taxon>Ceratobasidiaceae</taxon>
        <taxon>Rhizoctonia</taxon>
    </lineage>
</organism>
<dbReference type="PANTHER" id="PTHR46579:SF1">
    <property type="entry name" value="F5_8 TYPE C DOMAIN-CONTAINING PROTEIN"/>
    <property type="match status" value="1"/>
</dbReference>
<gene>
    <name evidence="2" type="ORF">RDB_LOCUS134186</name>
</gene>
<dbReference type="Proteomes" id="UP000663888">
    <property type="component" value="Unassembled WGS sequence"/>
</dbReference>
<accession>A0A8H3CLY3</accession>
<comment type="caution">
    <text evidence="2">The sequence shown here is derived from an EMBL/GenBank/DDBJ whole genome shotgun (WGS) entry which is preliminary data.</text>
</comment>
<dbReference type="Pfam" id="PF02992">
    <property type="entry name" value="Transposase_21"/>
    <property type="match status" value="1"/>
</dbReference>
<dbReference type="InterPro" id="IPR004242">
    <property type="entry name" value="Transposase_21"/>
</dbReference>
<proteinExistence type="predicted"/>
<dbReference type="PANTHER" id="PTHR46579">
    <property type="entry name" value="F5/8 TYPE C DOMAIN-CONTAINING PROTEIN-RELATED"/>
    <property type="match status" value="1"/>
</dbReference>
<sequence length="987" mass="111542">MAPRPRVNCACKCGNYVTTEVEAKHLQKIYYTKRMPVPLIIRRQLSMRSPSPPEPGPPLQYQPERFSLSPVPPDIDVNQVPECEDPASLWARVMATRIQIQLQEEESDRSELSAATGFVSRSDSDASAEPDDPPRGRFNTATYGISPSELLREGRIVRAVVNAAKNLSQSQLDDIEVFDFIVRDKISIRTYHHMQSRFCLTRSHASLPSLKNLRSRILALCGLKPEVYDCCKNSCVCFAGPFADLDACPECNTPRKNAAGALQKTFSYIPLIPQLRALYCSLQMCKAMRYRHDRPHNNTTIQDLFDSDRYCELLDTYVTVDGEQKPYKFFADWRDIALALSTDGMCPFKRRKNSCWPLILVNLNLPPDERTHLENLICVGVIPGPKSPKNLGSFLWPLVDELLQLALGVTAVDVSTQKLFSLRAYLLSVFGDIPAITKLLEFVGHNGRYPCRFCLMSAVQGVTAGGGTHLYCPLHRNNAPFFDPLNLPLRTHQDSVQKGLEVLGARSNNAQSNLATASGIKGVSALARLPSISIPLSFPIDIMHMIFINLIPQMVDIWTGNFNGMDEGTESYSIDIPLFKIIGEIIENSGSTMPTSHGCRVPNIALPHHGGATAEAWSMFGGYLGPCVLRGRFRKTKYYRHFVRLIKLVHQITSFEIPRADIPLIREGFIKWVQDYEKYYYQYSPTRMQTCTVNIHYLLHVADCIEYLGPVWCYWSFPMERFCSFVGGVVKSRRFPFENIARRIRDTAQLQIIRHLYGLHDKLIFLKPDTRLEDDSEANGIDTFPEYERALLHGRCAKKLKIHGTPLYNKICGYLVQSFGISVADARKAIPRSVTEWRRLKISQGGDSITAKGCQKIRSDARDSSFVRYALLVDRHARHRNVDSDFDPESQYGELRHIFALPLKPNSAGNNSDEKRVLLLAFIAEAPVLVEDTYEYRVVSYAKGALKSGEIVDAKTIQCLLGRVLDRDRYWIIDRSANCKATFPTFD</sequence>
<dbReference type="EMBL" id="CAJMWX010001414">
    <property type="protein sequence ID" value="CAE6487592.1"/>
    <property type="molecule type" value="Genomic_DNA"/>
</dbReference>
<evidence type="ECO:0008006" key="4">
    <source>
        <dbReference type="Google" id="ProtNLM"/>
    </source>
</evidence>
<dbReference type="AlphaFoldDB" id="A0A8H3CLY3"/>